<organism evidence="3 4">
    <name type="scientific">Thiorhodococcus mannitoliphagus</name>
    <dbReference type="NCBI Taxonomy" id="329406"/>
    <lineage>
        <taxon>Bacteria</taxon>
        <taxon>Pseudomonadati</taxon>
        <taxon>Pseudomonadota</taxon>
        <taxon>Gammaproteobacteria</taxon>
        <taxon>Chromatiales</taxon>
        <taxon>Chromatiaceae</taxon>
        <taxon>Thiorhodococcus</taxon>
    </lineage>
</organism>
<dbReference type="Proteomes" id="UP000471640">
    <property type="component" value="Unassembled WGS sequence"/>
</dbReference>
<evidence type="ECO:0000313" key="4">
    <source>
        <dbReference type="Proteomes" id="UP000471640"/>
    </source>
</evidence>
<proteinExistence type="predicted"/>
<comment type="caution">
    <text evidence="3">The sequence shown here is derived from an EMBL/GenBank/DDBJ whole genome shotgun (WGS) entry which is preliminary data.</text>
</comment>
<name>A0A6P1E5E3_9GAMM</name>
<dbReference type="PANTHER" id="PTHR35586">
    <property type="entry name" value="SLL1691 PROTEIN"/>
    <property type="match status" value="1"/>
</dbReference>
<evidence type="ECO:0000313" key="3">
    <source>
        <dbReference type="EMBL" id="NEX23742.1"/>
    </source>
</evidence>
<feature type="region of interest" description="Disordered" evidence="1">
    <location>
        <begin position="1"/>
        <end position="29"/>
    </location>
</feature>
<accession>A0A6P1E5E3</accession>
<feature type="compositionally biased region" description="Basic residues" evidence="1">
    <location>
        <begin position="17"/>
        <end position="29"/>
    </location>
</feature>
<feature type="domain" description="DUF4351" evidence="2">
    <location>
        <begin position="109"/>
        <end position="166"/>
    </location>
</feature>
<dbReference type="EMBL" id="JAAIJR010000297">
    <property type="protein sequence ID" value="NEX23742.1"/>
    <property type="molecule type" value="Genomic_DNA"/>
</dbReference>
<protein>
    <submittedName>
        <fullName evidence="3">DUF4351 domain-containing protein</fullName>
    </submittedName>
</protein>
<dbReference type="PANTHER" id="PTHR35586:SF1">
    <property type="entry name" value="SLL1691 PROTEIN"/>
    <property type="match status" value="1"/>
</dbReference>
<dbReference type="InterPro" id="IPR025587">
    <property type="entry name" value="DUF4351"/>
</dbReference>
<dbReference type="Pfam" id="PF14261">
    <property type="entry name" value="DUF4351"/>
    <property type="match status" value="1"/>
</dbReference>
<reference evidence="3 4" key="2">
    <citation type="submission" date="2020-02" db="EMBL/GenBank/DDBJ databases">
        <title>Genome sequences of Thiorhodococcus mannitoliphagus and Thiorhodococcus minor, purple sulfur photosynthetic bacteria in the gammaproteobacterial family, Chromatiaceae.</title>
        <authorList>
            <person name="Aviles F.A."/>
            <person name="Meyer T.E."/>
            <person name="Kyndt J.A."/>
        </authorList>
    </citation>
    <scope>NUCLEOTIDE SEQUENCE [LARGE SCALE GENOMIC DNA]</scope>
    <source>
        <strain evidence="3 4">DSM 18266</strain>
    </source>
</reference>
<dbReference type="RefSeq" id="WP_164657158.1">
    <property type="nucleotide sequence ID" value="NZ_JAAIJR010000297.1"/>
</dbReference>
<dbReference type="AlphaFoldDB" id="A0A6P1E5E3"/>
<evidence type="ECO:0000256" key="1">
    <source>
        <dbReference type="SAM" id="MobiDB-lite"/>
    </source>
</evidence>
<gene>
    <name evidence="3" type="ORF">G3480_26325</name>
</gene>
<reference evidence="4" key="1">
    <citation type="journal article" date="2020" name="Microbiol. Resour. Announc.">
        <title>Draft Genome Sequences of Thiorhodococcus mannitoliphagus and Thiorhodococcus minor, Purple Sulfur Photosynthetic Bacteria in the Gammaproteobacterial Family Chromatiaceae.</title>
        <authorList>
            <person name="Aviles F.A."/>
            <person name="Meyer T.E."/>
            <person name="Kyndt J.A."/>
        </authorList>
    </citation>
    <scope>NUCLEOTIDE SEQUENCE [LARGE SCALE GENOMIC DNA]</scope>
    <source>
        <strain evidence="4">DSM 18266</strain>
    </source>
</reference>
<keyword evidence="4" id="KW-1185">Reference proteome</keyword>
<evidence type="ECO:0000259" key="2">
    <source>
        <dbReference type="Pfam" id="PF14261"/>
    </source>
</evidence>
<sequence length="169" mass="19708">MHGRPLHTRDKPGGHLASRRARRGRGDRRRGQRYAAKWRLARLLYERDWDRQRIIDLCAVIDWMMRLPAELEAQLWQALTTLERNKHMRYVTSVEQIGYARGHQEGLAEGRRVEAIALVRKQLARRLGELPPVLDRRLEDLSVDEVEALSEALLDFSAIGDLEQWLAQP</sequence>